<dbReference type="EMBL" id="CP003333">
    <property type="protein sequence ID" value="AFL68207.1"/>
    <property type="molecule type" value="Genomic_DNA"/>
</dbReference>
<dbReference type="Proteomes" id="UP000006176">
    <property type="component" value="Chromosome"/>
</dbReference>
<evidence type="ECO:0000256" key="2">
    <source>
        <dbReference type="SAM" id="Phobius"/>
    </source>
</evidence>
<dbReference type="KEGG" id="sba:Sulba_0906"/>
<dbReference type="PATRIC" id="fig|760154.4.peg.907"/>
<evidence type="ECO:0000313" key="4">
    <source>
        <dbReference type="Proteomes" id="UP000006176"/>
    </source>
</evidence>
<keyword evidence="2" id="KW-0812">Transmembrane</keyword>
<accession>I3XW83</accession>
<dbReference type="AlphaFoldDB" id="I3XW83"/>
<evidence type="ECO:0000256" key="1">
    <source>
        <dbReference type="SAM" id="MobiDB-lite"/>
    </source>
</evidence>
<dbReference type="HOGENOM" id="CLU_1554500_0_0_7"/>
<reference evidence="3 4" key="1">
    <citation type="submission" date="2012-06" db="EMBL/GenBank/DDBJ databases">
        <title>Complete sequence of Sulfurospirillum barnesii SES-3.</title>
        <authorList>
            <consortium name="US DOE Joint Genome Institute"/>
            <person name="Lucas S."/>
            <person name="Han J."/>
            <person name="Lapidus A."/>
            <person name="Cheng J.-F."/>
            <person name="Goodwin L."/>
            <person name="Pitluck S."/>
            <person name="Peters L."/>
            <person name="Ovchinnikova G."/>
            <person name="Lu M."/>
            <person name="Detter J.C."/>
            <person name="Han C."/>
            <person name="Tapia R."/>
            <person name="Land M."/>
            <person name="Hauser L."/>
            <person name="Kyrpides N."/>
            <person name="Ivanova N."/>
            <person name="Pagani I."/>
            <person name="Stolz J."/>
            <person name="Arkin A."/>
            <person name="Dehal P."/>
            <person name="Oremland R."/>
            <person name="Saltikov C."/>
            <person name="Basu P."/>
            <person name="Hollibaugh J."/>
            <person name="Newman D."/>
            <person name="Stolyar S."/>
            <person name="Hazen T."/>
            <person name="Woyke T."/>
        </authorList>
    </citation>
    <scope>NUCLEOTIDE SEQUENCE [LARGE SCALE GENOMIC DNA]</scope>
    <source>
        <strain evidence="4">ATCC 700032 / DSM 10660 / SES-3</strain>
    </source>
</reference>
<dbReference type="RefSeq" id="WP_014769087.1">
    <property type="nucleotide sequence ID" value="NC_018002.1"/>
</dbReference>
<keyword evidence="2" id="KW-1133">Transmembrane helix</keyword>
<sequence length="172" mass="19579">MMKQTALKLLRVYLLGDVGVVVLSLFMGGDWLLNSQLAFVCSLIITFASFYSYQKMVQNSLDTGDIPKDRFEHLYHEEDDDRDDEEDEQSPEEHTKAPSNIKISFKNFARSYKSAFSLYRMMGYGFLFLVVLFLIRHNALDAIAFFTGLSLVPLSSFMGAVMGKKGENETNK</sequence>
<feature type="compositionally biased region" description="Acidic residues" evidence="1">
    <location>
        <begin position="77"/>
        <end position="90"/>
    </location>
</feature>
<feature type="transmembrane region" description="Helical" evidence="2">
    <location>
        <begin position="142"/>
        <end position="162"/>
    </location>
</feature>
<keyword evidence="2" id="KW-0472">Membrane</keyword>
<keyword evidence="4" id="KW-1185">Reference proteome</keyword>
<proteinExistence type="predicted"/>
<feature type="transmembrane region" description="Helical" evidence="2">
    <location>
        <begin position="35"/>
        <end position="53"/>
    </location>
</feature>
<feature type="transmembrane region" description="Helical" evidence="2">
    <location>
        <begin position="118"/>
        <end position="136"/>
    </location>
</feature>
<dbReference type="OrthoDB" id="5339772at2"/>
<evidence type="ECO:0000313" key="3">
    <source>
        <dbReference type="EMBL" id="AFL68207.1"/>
    </source>
</evidence>
<organism evidence="3 4">
    <name type="scientific">Sulfurospirillum barnesii (strain ATCC 700032 / DSM 10660 / SES-3)</name>
    <dbReference type="NCBI Taxonomy" id="760154"/>
    <lineage>
        <taxon>Bacteria</taxon>
        <taxon>Pseudomonadati</taxon>
        <taxon>Campylobacterota</taxon>
        <taxon>Epsilonproteobacteria</taxon>
        <taxon>Campylobacterales</taxon>
        <taxon>Sulfurospirillaceae</taxon>
        <taxon>Sulfurospirillum</taxon>
    </lineage>
</organism>
<name>I3XW83_SULBS</name>
<dbReference type="STRING" id="760154.Sulba_0906"/>
<feature type="transmembrane region" description="Helical" evidence="2">
    <location>
        <begin position="12"/>
        <end position="29"/>
    </location>
</feature>
<feature type="region of interest" description="Disordered" evidence="1">
    <location>
        <begin position="75"/>
        <end position="97"/>
    </location>
</feature>
<protein>
    <submittedName>
        <fullName evidence="3">Uncharacterized protein</fullName>
    </submittedName>
</protein>
<gene>
    <name evidence="3" type="ordered locus">Sulba_0906</name>
</gene>
<dbReference type="eggNOG" id="ENOG5030KYF">
    <property type="taxonomic scope" value="Bacteria"/>
</dbReference>